<evidence type="ECO:0000313" key="1">
    <source>
        <dbReference type="EMBL" id="KIH55939.1"/>
    </source>
</evidence>
<proteinExistence type="predicted"/>
<reference evidence="1 2" key="1">
    <citation type="submission" date="2013-12" db="EMBL/GenBank/DDBJ databases">
        <title>Draft genome of the parsitic nematode Ancylostoma duodenale.</title>
        <authorList>
            <person name="Mitreva M."/>
        </authorList>
    </citation>
    <scope>NUCLEOTIDE SEQUENCE [LARGE SCALE GENOMIC DNA]</scope>
    <source>
        <strain evidence="1 2">Zhejiang</strain>
    </source>
</reference>
<sequence>MAVVDKQLAGELWYHGLLPREDIKACAFIISGFQICEVMPNSDDAQEQWGLLSEDHRACCREAACTRTVSYG</sequence>
<evidence type="ECO:0000313" key="2">
    <source>
        <dbReference type="Proteomes" id="UP000054047"/>
    </source>
</evidence>
<dbReference type="AlphaFoldDB" id="A0A0C2GAL9"/>
<name>A0A0C2GAL9_9BILA</name>
<accession>A0A0C2GAL9</accession>
<protein>
    <submittedName>
        <fullName evidence="1">Uncharacterized protein</fullName>
    </submittedName>
</protein>
<keyword evidence="2" id="KW-1185">Reference proteome</keyword>
<dbReference type="EMBL" id="KN736505">
    <property type="protein sequence ID" value="KIH55939.1"/>
    <property type="molecule type" value="Genomic_DNA"/>
</dbReference>
<dbReference type="Proteomes" id="UP000054047">
    <property type="component" value="Unassembled WGS sequence"/>
</dbReference>
<gene>
    <name evidence="1" type="ORF">ANCDUO_13890</name>
</gene>
<organism evidence="1 2">
    <name type="scientific">Ancylostoma duodenale</name>
    <dbReference type="NCBI Taxonomy" id="51022"/>
    <lineage>
        <taxon>Eukaryota</taxon>
        <taxon>Metazoa</taxon>
        <taxon>Ecdysozoa</taxon>
        <taxon>Nematoda</taxon>
        <taxon>Chromadorea</taxon>
        <taxon>Rhabditida</taxon>
        <taxon>Rhabditina</taxon>
        <taxon>Rhabditomorpha</taxon>
        <taxon>Strongyloidea</taxon>
        <taxon>Ancylostomatidae</taxon>
        <taxon>Ancylostomatinae</taxon>
        <taxon>Ancylostoma</taxon>
    </lineage>
</organism>